<keyword evidence="2" id="KW-1185">Reference proteome</keyword>
<sequence>MNSLITEESVAKYKAFPMLYISAHPSFTCVHSSILLSNNVVTNASGQWFIYTEKDGLIVRSQGSTILGFGWTPRRWFLERDRDAIEAFLRQAARPEGSIHDWTASILHSLETMKLVHFFD</sequence>
<comment type="caution">
    <text evidence="1">The sequence shown here is derived from an EMBL/GenBank/DDBJ whole genome shotgun (WGS) entry which is preliminary data.</text>
</comment>
<protein>
    <submittedName>
        <fullName evidence="1">Uncharacterized protein</fullName>
    </submittedName>
</protein>
<name>A0ACC1N376_9HYPO</name>
<accession>A0ACC1N376</accession>
<gene>
    <name evidence="1" type="ORF">NQ176_g6443</name>
</gene>
<dbReference type="Proteomes" id="UP001143910">
    <property type="component" value="Unassembled WGS sequence"/>
</dbReference>
<organism evidence="1 2">
    <name type="scientific">Zarea fungicola</name>
    <dbReference type="NCBI Taxonomy" id="93591"/>
    <lineage>
        <taxon>Eukaryota</taxon>
        <taxon>Fungi</taxon>
        <taxon>Dikarya</taxon>
        <taxon>Ascomycota</taxon>
        <taxon>Pezizomycotina</taxon>
        <taxon>Sordariomycetes</taxon>
        <taxon>Hypocreomycetidae</taxon>
        <taxon>Hypocreales</taxon>
        <taxon>Cordycipitaceae</taxon>
        <taxon>Zarea</taxon>
    </lineage>
</organism>
<evidence type="ECO:0000313" key="1">
    <source>
        <dbReference type="EMBL" id="KAJ2973730.1"/>
    </source>
</evidence>
<proteinExistence type="predicted"/>
<reference evidence="1" key="1">
    <citation type="submission" date="2022-08" db="EMBL/GenBank/DDBJ databases">
        <title>Genome Sequence of Lecanicillium fungicola.</title>
        <authorList>
            <person name="Buettner E."/>
        </authorList>
    </citation>
    <scope>NUCLEOTIDE SEQUENCE</scope>
    <source>
        <strain evidence="1">Babe33</strain>
    </source>
</reference>
<evidence type="ECO:0000313" key="2">
    <source>
        <dbReference type="Proteomes" id="UP001143910"/>
    </source>
</evidence>
<dbReference type="EMBL" id="JANJQO010000928">
    <property type="protein sequence ID" value="KAJ2973730.1"/>
    <property type="molecule type" value="Genomic_DNA"/>
</dbReference>